<sequence>MMASASERAANAASAAQDLLSNPYIRRVVEDPEIRDNARVAYSAAREAIDRISSSDSPASAILDDRKVQRSIKRAGEAALETRALIIEPPRRSHHLARNLVILTAGAVLAIALSEGLRNKVLDLLFGAEEEFDYVPTTAPPAASAQAAAPSVADVASSNGKADSAVDEAAADAD</sequence>
<gene>
    <name evidence="2" type="ORF">UFOPK3547_01228</name>
</gene>
<feature type="compositionally biased region" description="Acidic residues" evidence="1">
    <location>
        <begin position="165"/>
        <end position="174"/>
    </location>
</feature>
<feature type="region of interest" description="Disordered" evidence="1">
    <location>
        <begin position="152"/>
        <end position="174"/>
    </location>
</feature>
<reference evidence="2" key="1">
    <citation type="submission" date="2020-05" db="EMBL/GenBank/DDBJ databases">
        <authorList>
            <person name="Chiriac C."/>
            <person name="Salcher M."/>
            <person name="Ghai R."/>
            <person name="Kavagutti S V."/>
        </authorList>
    </citation>
    <scope>NUCLEOTIDE SEQUENCE</scope>
</reference>
<evidence type="ECO:0000313" key="2">
    <source>
        <dbReference type="EMBL" id="CAB4346038.1"/>
    </source>
</evidence>
<dbReference type="AlphaFoldDB" id="A0A6J5ZWX2"/>
<evidence type="ECO:0000256" key="1">
    <source>
        <dbReference type="SAM" id="MobiDB-lite"/>
    </source>
</evidence>
<protein>
    <submittedName>
        <fullName evidence="2">Unannotated protein</fullName>
    </submittedName>
</protein>
<accession>A0A6J5ZWX2</accession>
<name>A0A6J5ZWX2_9ZZZZ</name>
<dbReference type="EMBL" id="CAESAN010000109">
    <property type="protein sequence ID" value="CAB4346038.1"/>
    <property type="molecule type" value="Genomic_DNA"/>
</dbReference>
<proteinExistence type="predicted"/>
<organism evidence="2">
    <name type="scientific">freshwater metagenome</name>
    <dbReference type="NCBI Taxonomy" id="449393"/>
    <lineage>
        <taxon>unclassified sequences</taxon>
        <taxon>metagenomes</taxon>
        <taxon>ecological metagenomes</taxon>
    </lineage>
</organism>